<comment type="caution">
    <text evidence="6">The sequence shown here is derived from an EMBL/GenBank/DDBJ whole genome shotgun (WGS) entry which is preliminary data.</text>
</comment>
<evidence type="ECO:0000256" key="3">
    <source>
        <dbReference type="ARBA" id="ARBA00023242"/>
    </source>
</evidence>
<dbReference type="InterPro" id="IPR001810">
    <property type="entry name" value="F-box_dom"/>
</dbReference>
<comment type="subcellular location">
    <subcellularLocation>
        <location evidence="1">Nucleus</location>
    </subcellularLocation>
</comment>
<feature type="domain" description="F-box" evidence="5">
    <location>
        <begin position="146"/>
        <end position="181"/>
    </location>
</feature>
<evidence type="ECO:0000256" key="2">
    <source>
        <dbReference type="ARBA" id="ARBA00006076"/>
    </source>
</evidence>
<dbReference type="GO" id="GO:0045292">
    <property type="term" value="P:mRNA cis splicing, via spliceosome"/>
    <property type="evidence" value="ECO:0007669"/>
    <property type="project" value="TreeGrafter"/>
</dbReference>
<proteinExistence type="inferred from homology"/>
<reference evidence="6" key="1">
    <citation type="submission" date="2019-07" db="EMBL/GenBank/DDBJ databases">
        <authorList>
            <person name="Dittberner H."/>
        </authorList>
    </citation>
    <scope>NUCLEOTIDE SEQUENCE [LARGE SCALE GENOMIC DNA]</scope>
</reference>
<dbReference type="GO" id="GO:0000481">
    <property type="term" value="P:maturation of 5S rRNA"/>
    <property type="evidence" value="ECO:0007669"/>
    <property type="project" value="TreeGrafter"/>
</dbReference>
<sequence>MCFKGFVRKLKRLMILMMIIPVLEMELPVRLMSEQDYRRNKTSTRARNFQEGRKFRDRVKGIRIDKVDEQGRMLNPKEAFRALSHSFHGKQPGKKHEDRAVERMREVHAKSKIVSMHSETKQGRLVTIPSSTETQLCSENFEDKFSDLHESVVSRILNLPTVEAVRISVLSKTWRNAWTNVIELQASRHWKSAY</sequence>
<name>A0A565B7J5_9BRAS</name>
<dbReference type="EMBL" id="CABITT030000003">
    <property type="protein sequence ID" value="VVA97647.1"/>
    <property type="molecule type" value="Genomic_DNA"/>
</dbReference>
<evidence type="ECO:0000256" key="4">
    <source>
        <dbReference type="SAM" id="SignalP"/>
    </source>
</evidence>
<dbReference type="AlphaFoldDB" id="A0A565B7J5"/>
<dbReference type="OrthoDB" id="5583at2759"/>
<dbReference type="PANTHER" id="PTHR14152">
    <property type="entry name" value="SQUAMOUS CELL CARCINOMA ANTIGEN RECOGNISED BY CYTOTOXIC T LYMPHOCYTES"/>
    <property type="match status" value="1"/>
</dbReference>
<evidence type="ECO:0000313" key="7">
    <source>
        <dbReference type="Proteomes" id="UP000489600"/>
    </source>
</evidence>
<protein>
    <recommendedName>
        <fullName evidence="5">F-box domain-containing protein</fullName>
    </recommendedName>
</protein>
<keyword evidence="3" id="KW-0539">Nucleus</keyword>
<evidence type="ECO:0000256" key="1">
    <source>
        <dbReference type="ARBA" id="ARBA00004123"/>
    </source>
</evidence>
<keyword evidence="4" id="KW-0732">Signal</keyword>
<dbReference type="Proteomes" id="UP000489600">
    <property type="component" value="Unassembled WGS sequence"/>
</dbReference>
<evidence type="ECO:0000313" key="6">
    <source>
        <dbReference type="EMBL" id="VVA97647.1"/>
    </source>
</evidence>
<dbReference type="PANTHER" id="PTHR14152:SF5">
    <property type="entry name" value="U4_U6.U5 TRI-SNRNP-ASSOCIATED PROTEIN 1"/>
    <property type="match status" value="1"/>
</dbReference>
<accession>A0A565B7J5</accession>
<organism evidence="6 7">
    <name type="scientific">Arabis nemorensis</name>
    <dbReference type="NCBI Taxonomy" id="586526"/>
    <lineage>
        <taxon>Eukaryota</taxon>
        <taxon>Viridiplantae</taxon>
        <taxon>Streptophyta</taxon>
        <taxon>Embryophyta</taxon>
        <taxon>Tracheophyta</taxon>
        <taxon>Spermatophyta</taxon>
        <taxon>Magnoliopsida</taxon>
        <taxon>eudicotyledons</taxon>
        <taxon>Gunneridae</taxon>
        <taxon>Pentapetalae</taxon>
        <taxon>rosids</taxon>
        <taxon>malvids</taxon>
        <taxon>Brassicales</taxon>
        <taxon>Brassicaceae</taxon>
        <taxon>Arabideae</taxon>
        <taxon>Arabis</taxon>
    </lineage>
</organism>
<feature type="signal peptide" evidence="4">
    <location>
        <begin position="1"/>
        <end position="25"/>
    </location>
</feature>
<gene>
    <name evidence="6" type="ORF">ANE_LOCUS8092</name>
</gene>
<dbReference type="GO" id="GO:0046540">
    <property type="term" value="C:U4/U6 x U5 tri-snRNP complex"/>
    <property type="evidence" value="ECO:0007669"/>
    <property type="project" value="TreeGrafter"/>
</dbReference>
<comment type="similarity">
    <text evidence="2">Belongs to the SNU66/SART1 family.</text>
</comment>
<evidence type="ECO:0000259" key="5">
    <source>
        <dbReference type="Pfam" id="PF00646"/>
    </source>
</evidence>
<dbReference type="Pfam" id="PF03343">
    <property type="entry name" value="SART-1"/>
    <property type="match status" value="1"/>
</dbReference>
<keyword evidence="7" id="KW-1185">Reference proteome</keyword>
<dbReference type="Pfam" id="PF00646">
    <property type="entry name" value="F-box"/>
    <property type="match status" value="1"/>
</dbReference>
<dbReference type="InterPro" id="IPR005011">
    <property type="entry name" value="SNU66/SART1"/>
</dbReference>
<feature type="chain" id="PRO_5021797196" description="F-box domain-containing protein" evidence="4">
    <location>
        <begin position="26"/>
        <end position="194"/>
    </location>
</feature>